<evidence type="ECO:0000259" key="4">
    <source>
        <dbReference type="Pfam" id="PF13473"/>
    </source>
</evidence>
<dbReference type="InterPro" id="IPR028096">
    <property type="entry name" value="EfeO_Cupredoxin"/>
</dbReference>
<dbReference type="InterPro" id="IPR008972">
    <property type="entry name" value="Cupredoxin"/>
</dbReference>
<keyword evidence="2" id="KW-0186">Copper</keyword>
<gene>
    <name evidence="5" type="ORF">FHX36_002602</name>
</gene>
<sequence>MSTAAPGAPGARPRRRPAPRGGRPAGLLATLLLALVVLSGCGGSEPALPEATRTTSGDVGALSTAADGFQEITLQTGDDYVFTPATFTVAPGPVRLTVRNDADQLTHNFLFTAGAGPAAISEEIPVLAPGESKTIEFTVSAPGDYPFECSFHAALGQVGTMTVSG</sequence>
<dbReference type="PANTHER" id="PTHR38439">
    <property type="entry name" value="AURACYANIN-B"/>
    <property type="match status" value="1"/>
</dbReference>
<dbReference type="InterPro" id="IPR050845">
    <property type="entry name" value="Cu-binding_ET"/>
</dbReference>
<evidence type="ECO:0000313" key="6">
    <source>
        <dbReference type="Proteomes" id="UP000580718"/>
    </source>
</evidence>
<evidence type="ECO:0000256" key="3">
    <source>
        <dbReference type="SAM" id="MobiDB-lite"/>
    </source>
</evidence>
<name>A0A839Y353_9ACTN</name>
<organism evidence="5 6">
    <name type="scientific">Modestobacter versicolor</name>
    <dbReference type="NCBI Taxonomy" id="429133"/>
    <lineage>
        <taxon>Bacteria</taxon>
        <taxon>Bacillati</taxon>
        <taxon>Actinomycetota</taxon>
        <taxon>Actinomycetes</taxon>
        <taxon>Geodermatophilales</taxon>
        <taxon>Geodermatophilaceae</taxon>
        <taxon>Modestobacter</taxon>
    </lineage>
</organism>
<evidence type="ECO:0000256" key="2">
    <source>
        <dbReference type="ARBA" id="ARBA00023008"/>
    </source>
</evidence>
<dbReference type="GO" id="GO:0046872">
    <property type="term" value="F:metal ion binding"/>
    <property type="evidence" value="ECO:0007669"/>
    <property type="project" value="UniProtKB-KW"/>
</dbReference>
<dbReference type="AlphaFoldDB" id="A0A839Y353"/>
<feature type="region of interest" description="Disordered" evidence="3">
    <location>
        <begin position="1"/>
        <end position="23"/>
    </location>
</feature>
<evidence type="ECO:0000313" key="5">
    <source>
        <dbReference type="EMBL" id="MBB3676867.1"/>
    </source>
</evidence>
<reference evidence="5 6" key="1">
    <citation type="submission" date="2020-08" db="EMBL/GenBank/DDBJ databases">
        <title>Sequencing the genomes of 1000 actinobacteria strains.</title>
        <authorList>
            <person name="Klenk H.-P."/>
        </authorList>
    </citation>
    <scope>NUCLEOTIDE SEQUENCE [LARGE SCALE GENOMIC DNA]</scope>
    <source>
        <strain evidence="5 6">DSM 16678</strain>
    </source>
</reference>
<dbReference type="Pfam" id="PF13473">
    <property type="entry name" value="Cupredoxin_1"/>
    <property type="match status" value="1"/>
</dbReference>
<feature type="domain" description="EfeO-type cupredoxin-like" evidence="4">
    <location>
        <begin position="68"/>
        <end position="163"/>
    </location>
</feature>
<comment type="caution">
    <text evidence="5">The sequence shown here is derived from an EMBL/GenBank/DDBJ whole genome shotgun (WGS) entry which is preliminary data.</text>
</comment>
<dbReference type="SUPFAM" id="SSF49503">
    <property type="entry name" value="Cupredoxins"/>
    <property type="match status" value="1"/>
</dbReference>
<protein>
    <submittedName>
        <fullName evidence="5">Plastocyanin</fullName>
    </submittedName>
</protein>
<dbReference type="Gene3D" id="2.60.40.420">
    <property type="entry name" value="Cupredoxins - blue copper proteins"/>
    <property type="match status" value="1"/>
</dbReference>
<evidence type="ECO:0000256" key="1">
    <source>
        <dbReference type="ARBA" id="ARBA00022723"/>
    </source>
</evidence>
<accession>A0A839Y353</accession>
<dbReference type="EMBL" id="JACIBU010000001">
    <property type="protein sequence ID" value="MBB3676867.1"/>
    <property type="molecule type" value="Genomic_DNA"/>
</dbReference>
<feature type="compositionally biased region" description="Low complexity" evidence="3">
    <location>
        <begin position="1"/>
        <end position="11"/>
    </location>
</feature>
<keyword evidence="1" id="KW-0479">Metal-binding</keyword>
<dbReference type="RefSeq" id="WP_183513809.1">
    <property type="nucleotide sequence ID" value="NZ_JACIBU010000001.1"/>
</dbReference>
<proteinExistence type="predicted"/>
<dbReference type="Proteomes" id="UP000580718">
    <property type="component" value="Unassembled WGS sequence"/>
</dbReference>
<dbReference type="PANTHER" id="PTHR38439:SF3">
    <property type="entry name" value="COPPER-RESISTANT CUPROPROTEIN COPI"/>
    <property type="match status" value="1"/>
</dbReference>